<evidence type="ECO:0000256" key="7">
    <source>
        <dbReference type="ARBA" id="ARBA00022729"/>
    </source>
</evidence>
<name>A0A251RZG4_HELAN</name>
<dbReference type="SUPFAM" id="SSF52058">
    <property type="entry name" value="L domain-like"/>
    <property type="match status" value="2"/>
</dbReference>
<dbReference type="InterPro" id="IPR001611">
    <property type="entry name" value="Leu-rich_rpt"/>
</dbReference>
<dbReference type="FunCoup" id="A0A251RZG4">
    <property type="interactions" value="542"/>
</dbReference>
<evidence type="ECO:0000256" key="9">
    <source>
        <dbReference type="ARBA" id="ARBA00022989"/>
    </source>
</evidence>
<evidence type="ECO:0000259" key="13">
    <source>
        <dbReference type="Pfam" id="PF08263"/>
    </source>
</evidence>
<dbReference type="PRINTS" id="PR00019">
    <property type="entry name" value="LEURICHRPT"/>
</dbReference>
<dbReference type="GO" id="GO:0051707">
    <property type="term" value="P:response to other organism"/>
    <property type="evidence" value="ECO:0007669"/>
    <property type="project" value="UniProtKB-ARBA"/>
</dbReference>
<dbReference type="InterPro" id="IPR003591">
    <property type="entry name" value="Leu-rich_rpt_typical-subtyp"/>
</dbReference>
<evidence type="ECO:0000256" key="3">
    <source>
        <dbReference type="ARBA" id="ARBA00009592"/>
    </source>
</evidence>
<keyword evidence="10 12" id="KW-0472">Membrane</keyword>
<feature type="domain" description="Leucine-rich repeat-containing N-terminal plant-type" evidence="13">
    <location>
        <begin position="77"/>
        <end position="110"/>
    </location>
</feature>
<dbReference type="InterPro" id="IPR032675">
    <property type="entry name" value="LRR_dom_sf"/>
</dbReference>
<keyword evidence="6 12" id="KW-0812">Transmembrane</keyword>
<keyword evidence="15" id="KW-0675">Receptor</keyword>
<evidence type="ECO:0000313" key="15">
    <source>
        <dbReference type="EMBL" id="OTF90291.1"/>
    </source>
</evidence>
<comment type="similarity">
    <text evidence="3">Belongs to the RLP family.</text>
</comment>
<dbReference type="OMA" id="HTHIREW"/>
<dbReference type="SUPFAM" id="SSF52047">
    <property type="entry name" value="RNI-like"/>
    <property type="match status" value="1"/>
</dbReference>
<reference evidence="16" key="1">
    <citation type="journal article" date="2017" name="Nature">
        <title>The sunflower genome provides insights into oil metabolism, flowering and Asterid evolution.</title>
        <authorList>
            <person name="Badouin H."/>
            <person name="Gouzy J."/>
            <person name="Grassa C.J."/>
            <person name="Murat F."/>
            <person name="Staton S.E."/>
            <person name="Cottret L."/>
            <person name="Lelandais-Briere C."/>
            <person name="Owens G.L."/>
            <person name="Carrere S."/>
            <person name="Mayjonade B."/>
            <person name="Legrand L."/>
            <person name="Gill N."/>
            <person name="Kane N.C."/>
            <person name="Bowers J.E."/>
            <person name="Hubner S."/>
            <person name="Bellec A."/>
            <person name="Berard A."/>
            <person name="Berges H."/>
            <person name="Blanchet N."/>
            <person name="Boniface M.C."/>
            <person name="Brunel D."/>
            <person name="Catrice O."/>
            <person name="Chaidir N."/>
            <person name="Claudel C."/>
            <person name="Donnadieu C."/>
            <person name="Faraut T."/>
            <person name="Fievet G."/>
            <person name="Helmstetter N."/>
            <person name="King M."/>
            <person name="Knapp S.J."/>
            <person name="Lai Z."/>
            <person name="Le Paslier M.C."/>
            <person name="Lippi Y."/>
            <person name="Lorenzon L."/>
            <person name="Mandel J.R."/>
            <person name="Marage G."/>
            <person name="Marchand G."/>
            <person name="Marquand E."/>
            <person name="Bret-Mestries E."/>
            <person name="Morien E."/>
            <person name="Nambeesan S."/>
            <person name="Nguyen T."/>
            <person name="Pegot-Espagnet P."/>
            <person name="Pouilly N."/>
            <person name="Raftis F."/>
            <person name="Sallet E."/>
            <person name="Schiex T."/>
            <person name="Thomas J."/>
            <person name="Vandecasteele C."/>
            <person name="Vares D."/>
            <person name="Vear F."/>
            <person name="Vautrin S."/>
            <person name="Crespi M."/>
            <person name="Mangin B."/>
            <person name="Burke J.M."/>
            <person name="Salse J."/>
            <person name="Munos S."/>
            <person name="Vincourt P."/>
            <person name="Rieseberg L.H."/>
            <person name="Langlade N.B."/>
        </authorList>
    </citation>
    <scope>NUCLEOTIDE SEQUENCE [LARGE SCALE GENOMIC DNA]</scope>
    <source>
        <strain evidence="16">cv. SF193</strain>
    </source>
</reference>
<feature type="domain" description="Disease resistance R13L4/SHOC-2-like LRR" evidence="14">
    <location>
        <begin position="286"/>
        <end position="549"/>
    </location>
</feature>
<evidence type="ECO:0000256" key="12">
    <source>
        <dbReference type="SAM" id="Phobius"/>
    </source>
</evidence>
<keyword evidence="11" id="KW-0325">Glycoprotein</keyword>
<keyword evidence="7" id="KW-0732">Signal</keyword>
<dbReference type="AlphaFoldDB" id="A0A251RZG4"/>
<accession>A0A251RZG4</accession>
<evidence type="ECO:0000259" key="14">
    <source>
        <dbReference type="Pfam" id="PF23598"/>
    </source>
</evidence>
<dbReference type="InterPro" id="IPR013210">
    <property type="entry name" value="LRR_N_plant-typ"/>
</dbReference>
<evidence type="ECO:0000256" key="6">
    <source>
        <dbReference type="ARBA" id="ARBA00022692"/>
    </source>
</evidence>
<proteinExistence type="inferred from homology"/>
<keyword evidence="9 12" id="KW-1133">Transmembrane helix</keyword>
<organism evidence="15 16">
    <name type="scientific">Helianthus annuus</name>
    <name type="common">Common sunflower</name>
    <dbReference type="NCBI Taxonomy" id="4232"/>
    <lineage>
        <taxon>Eukaryota</taxon>
        <taxon>Viridiplantae</taxon>
        <taxon>Streptophyta</taxon>
        <taxon>Embryophyta</taxon>
        <taxon>Tracheophyta</taxon>
        <taxon>Spermatophyta</taxon>
        <taxon>Magnoliopsida</taxon>
        <taxon>eudicotyledons</taxon>
        <taxon>Gunneridae</taxon>
        <taxon>Pentapetalae</taxon>
        <taxon>asterids</taxon>
        <taxon>campanulids</taxon>
        <taxon>Asterales</taxon>
        <taxon>Asteraceae</taxon>
        <taxon>Asteroideae</taxon>
        <taxon>Heliantheae alliance</taxon>
        <taxon>Heliantheae</taxon>
        <taxon>Helianthus</taxon>
    </lineage>
</organism>
<dbReference type="Pfam" id="PF23598">
    <property type="entry name" value="LRR_14"/>
    <property type="match status" value="1"/>
</dbReference>
<evidence type="ECO:0000256" key="1">
    <source>
        <dbReference type="ARBA" id="ARBA00004167"/>
    </source>
</evidence>
<dbReference type="EMBL" id="CM007905">
    <property type="protein sequence ID" value="OTF90291.1"/>
    <property type="molecule type" value="Genomic_DNA"/>
</dbReference>
<dbReference type="GO" id="GO:0006952">
    <property type="term" value="P:defense response"/>
    <property type="evidence" value="ECO:0007669"/>
    <property type="project" value="UniProtKB-ARBA"/>
</dbReference>
<dbReference type="Proteomes" id="UP000215914">
    <property type="component" value="Chromosome 16"/>
</dbReference>
<dbReference type="FunFam" id="3.80.10.10:FF:000213">
    <property type="entry name" value="Tyrosine-sulfated glycopeptide receptor 1"/>
    <property type="match status" value="1"/>
</dbReference>
<comment type="subcellular location">
    <subcellularLocation>
        <location evidence="2">Cell membrane</location>
    </subcellularLocation>
    <subcellularLocation>
        <location evidence="1">Membrane</location>
        <topology evidence="1">Single-pass membrane protein</topology>
    </subcellularLocation>
</comment>
<dbReference type="SMART" id="SM00369">
    <property type="entry name" value="LRR_TYP"/>
    <property type="match status" value="8"/>
</dbReference>
<dbReference type="FunFam" id="3.80.10.10:FF:000095">
    <property type="entry name" value="LRR receptor-like serine/threonine-protein kinase GSO1"/>
    <property type="match status" value="1"/>
</dbReference>
<keyword evidence="5" id="KW-0433">Leucine-rich repeat</keyword>
<evidence type="ECO:0000313" key="16">
    <source>
        <dbReference type="Proteomes" id="UP000215914"/>
    </source>
</evidence>
<gene>
    <name evidence="15" type="primary">AtRLP2</name>
    <name evidence="15" type="ORF">HannXRQ_Chr16g0497981</name>
</gene>
<feature type="transmembrane region" description="Helical" evidence="12">
    <location>
        <begin position="721"/>
        <end position="746"/>
    </location>
</feature>
<dbReference type="Pfam" id="PF00560">
    <property type="entry name" value="LRR_1"/>
    <property type="match status" value="5"/>
</dbReference>
<evidence type="ECO:0000256" key="5">
    <source>
        <dbReference type="ARBA" id="ARBA00022614"/>
    </source>
</evidence>
<evidence type="ECO:0000256" key="10">
    <source>
        <dbReference type="ARBA" id="ARBA00023136"/>
    </source>
</evidence>
<feature type="transmembrane region" description="Helical" evidence="12">
    <location>
        <begin position="53"/>
        <end position="71"/>
    </location>
</feature>
<evidence type="ECO:0000256" key="8">
    <source>
        <dbReference type="ARBA" id="ARBA00022737"/>
    </source>
</evidence>
<dbReference type="Pfam" id="PF08263">
    <property type="entry name" value="LRRNT_2"/>
    <property type="match status" value="1"/>
</dbReference>
<dbReference type="GO" id="GO:0005886">
    <property type="term" value="C:plasma membrane"/>
    <property type="evidence" value="ECO:0007669"/>
    <property type="project" value="UniProtKB-SubCell"/>
</dbReference>
<keyword evidence="16" id="KW-1185">Reference proteome</keyword>
<keyword evidence="8" id="KW-0677">Repeat</keyword>
<evidence type="ECO:0000256" key="2">
    <source>
        <dbReference type="ARBA" id="ARBA00004236"/>
    </source>
</evidence>
<dbReference type="InterPro" id="IPR053211">
    <property type="entry name" value="DNA_repair-toleration"/>
</dbReference>
<dbReference type="InParanoid" id="A0A251RZG4"/>
<evidence type="ECO:0000256" key="11">
    <source>
        <dbReference type="ARBA" id="ARBA00023180"/>
    </source>
</evidence>
<keyword evidence="4" id="KW-1003">Cell membrane</keyword>
<dbReference type="Gene3D" id="3.80.10.10">
    <property type="entry name" value="Ribonuclease Inhibitor"/>
    <property type="match status" value="4"/>
</dbReference>
<dbReference type="PANTHER" id="PTHR48060:SF21">
    <property type="entry name" value="L DOMAIN-LIKE PROTEIN"/>
    <property type="match status" value="1"/>
</dbReference>
<feature type="transmembrane region" description="Helical" evidence="12">
    <location>
        <begin position="14"/>
        <end position="33"/>
    </location>
</feature>
<dbReference type="PANTHER" id="PTHR48060">
    <property type="entry name" value="DNA DAMAGE-REPAIR/TOLERATION PROTEIN DRT100"/>
    <property type="match status" value="1"/>
</dbReference>
<evidence type="ECO:0000256" key="4">
    <source>
        <dbReference type="ARBA" id="ARBA00022475"/>
    </source>
</evidence>
<sequence length="763" mass="83950">MFHETMRRCLLLKFYPFDMGFIFINLSSSAAAIMPPPKPLLFASSSTNYHYQINFVGFLVILMLLLLPTLADADCNHDDKHSLLSFAAYFPNLNWSATVDCCSWDGISCDDKGYRVVGLSIPGRGLHGAIPSSLLNLTSLSFLNLSYNFLSGPLPNRLLSSFNNLHTIDLSYNTLSGYLPDILPSTLQLLNFSSNLFSGTIQKDILQSLQSLIVLNPHTHIHTHIREWCVFGVGPEPTLNISNNSFAGSVPPSICTTSPGLVIPDFSLNDLTGSIPHGFGASSNLQVLSLGFNNFTGQIPTDINGARSLQHLSLPGNSLTNEIDENITSLPNLRSLVLFGNMLSGSIPHSIGKLSLLEKLELHINRLHGTLPLSLMNCTKLKLLNLRVNSLGGRLSDFDFSSLNQLTMLDLGENQFSGVLPKSLFSCKSLTAIRLATNKLEGDILPDILELPSLSFLSLSNNTFKNISQALNILSSLEKLTTLILSKNFFNETLPAAGISGFQDLRSWDLVVACCWLKSLPNLFYLDLSNNSLSGGFSFELTRLPALASQHVLDHVSSSYLELPVFVAPQKASYLQFNQLANLPPALYLASNNLSGEIPVEIGNMKSIHILDLSQNYFSGTIPSSISDLTNLEMLDISRNLLSGEIPSSLASLNFLSSFSVAYNNLQCPVPTGGQFYTFPYQSYQGNPWLCGPPTLNFCIKQSHHPPSPSRHEKDLNMEVIFGPILGFCFGFGFGIILTCQTFCIVSKRRIFPRVIHRYFVWT</sequence>
<protein>
    <submittedName>
        <fullName evidence="15">Putative receptor like protein 2</fullName>
    </submittedName>
</protein>
<dbReference type="InterPro" id="IPR055414">
    <property type="entry name" value="LRR_R13L4/SHOC2-like"/>
</dbReference>